<dbReference type="PANTHER" id="PTHR39966:SF1">
    <property type="entry name" value="HEMERYTHRIN-LIKE DOMAIN-CONTAINING PROTEIN"/>
    <property type="match status" value="1"/>
</dbReference>
<name>A0A967KB37_9PROT</name>
<organism evidence="2 3">
    <name type="scientific">Pelagibius litoralis</name>
    <dbReference type="NCBI Taxonomy" id="374515"/>
    <lineage>
        <taxon>Bacteria</taxon>
        <taxon>Pseudomonadati</taxon>
        <taxon>Pseudomonadota</taxon>
        <taxon>Alphaproteobacteria</taxon>
        <taxon>Rhodospirillales</taxon>
        <taxon>Rhodovibrionaceae</taxon>
        <taxon>Pelagibius</taxon>
    </lineage>
</organism>
<sequence>MAGVIESLRSDHSRMTKLLDALERQLSSFDEGKPVDFDILDGVIYYCLSYPDLHHHPLEDLVFDRLKLRNPEALAGTKDLREEHEALAIHTRRFAAAIRTVQQDIPVERKSVQEVASEFLSAYRRHIMMEEKLFFPAAQRSLKPEDWSTIAGQLKPIEDPLFERREDERFSALYEDIIAWDQASTA</sequence>
<reference evidence="2" key="1">
    <citation type="submission" date="2020-03" db="EMBL/GenBank/DDBJ databases">
        <title>Genome of Pelagibius litoralis DSM 21314T.</title>
        <authorList>
            <person name="Wang G."/>
        </authorList>
    </citation>
    <scope>NUCLEOTIDE SEQUENCE</scope>
    <source>
        <strain evidence="2">DSM 21314</strain>
    </source>
</reference>
<evidence type="ECO:0000259" key="1">
    <source>
        <dbReference type="Pfam" id="PF01814"/>
    </source>
</evidence>
<protein>
    <submittedName>
        <fullName evidence="2">Hemerythrin domain-containing protein</fullName>
    </submittedName>
</protein>
<dbReference type="AlphaFoldDB" id="A0A967KB37"/>
<dbReference type="GO" id="GO:0005886">
    <property type="term" value="C:plasma membrane"/>
    <property type="evidence" value="ECO:0007669"/>
    <property type="project" value="TreeGrafter"/>
</dbReference>
<evidence type="ECO:0000313" key="3">
    <source>
        <dbReference type="Proteomes" id="UP000761264"/>
    </source>
</evidence>
<feature type="domain" description="Hemerythrin-like" evidence="1">
    <location>
        <begin position="5"/>
        <end position="138"/>
    </location>
</feature>
<accession>A0A967KB37</accession>
<dbReference type="CDD" id="cd12108">
    <property type="entry name" value="Hr-like"/>
    <property type="match status" value="1"/>
</dbReference>
<dbReference type="Gene3D" id="1.20.120.520">
    <property type="entry name" value="nmb1532 protein domain like"/>
    <property type="match status" value="1"/>
</dbReference>
<dbReference type="RefSeq" id="WP_167226495.1">
    <property type="nucleotide sequence ID" value="NZ_JAAQPH010000012.1"/>
</dbReference>
<dbReference type="Pfam" id="PF01814">
    <property type="entry name" value="Hemerythrin"/>
    <property type="match status" value="1"/>
</dbReference>
<dbReference type="PANTHER" id="PTHR39966">
    <property type="entry name" value="BLL2471 PROTEIN-RELATED"/>
    <property type="match status" value="1"/>
</dbReference>
<gene>
    <name evidence="2" type="ORF">HBA54_16300</name>
</gene>
<evidence type="ECO:0000313" key="2">
    <source>
        <dbReference type="EMBL" id="NIA70169.1"/>
    </source>
</evidence>
<dbReference type="EMBL" id="JAAQPH010000012">
    <property type="protein sequence ID" value="NIA70169.1"/>
    <property type="molecule type" value="Genomic_DNA"/>
</dbReference>
<dbReference type="InterPro" id="IPR012312">
    <property type="entry name" value="Hemerythrin-like"/>
</dbReference>
<dbReference type="Proteomes" id="UP000761264">
    <property type="component" value="Unassembled WGS sequence"/>
</dbReference>
<keyword evidence="3" id="KW-1185">Reference proteome</keyword>
<proteinExistence type="predicted"/>
<comment type="caution">
    <text evidence="2">The sequence shown here is derived from an EMBL/GenBank/DDBJ whole genome shotgun (WGS) entry which is preliminary data.</text>
</comment>